<dbReference type="InterPro" id="IPR036894">
    <property type="entry name" value="YbaB-like_sf"/>
</dbReference>
<keyword evidence="3 4" id="KW-0238">DNA-binding</keyword>
<dbReference type="HAMAP" id="MF_00274">
    <property type="entry name" value="DNA_YbaB_EbfC"/>
    <property type="match status" value="1"/>
</dbReference>
<reference evidence="6 7" key="1">
    <citation type="submission" date="2015-12" db="EMBL/GenBank/DDBJ databases">
        <authorList>
            <person name="Shamseldin A."/>
            <person name="Moawad H."/>
            <person name="Abd El-Rahim W.M."/>
            <person name="Sadowsky M.J."/>
        </authorList>
    </citation>
    <scope>NUCLEOTIDE SEQUENCE [LARGE SCALE GENOMIC DNA]</scope>
    <source>
        <strain evidence="6 7">SM2</strain>
    </source>
</reference>
<comment type="function">
    <text evidence="4">Binds to DNA and alters its conformation. May be involved in regulation of gene expression, nucleoid organization and DNA protection.</text>
</comment>
<dbReference type="InterPro" id="IPR004401">
    <property type="entry name" value="YbaB/EbfC"/>
</dbReference>
<dbReference type="Proteomes" id="UP000074119">
    <property type="component" value="Chromosome"/>
</dbReference>
<evidence type="ECO:0000256" key="5">
    <source>
        <dbReference type="SAM" id="Coils"/>
    </source>
</evidence>
<comment type="similarity">
    <text evidence="4">Belongs to the YbaB/EbfC family.</text>
</comment>
<dbReference type="SUPFAM" id="SSF82607">
    <property type="entry name" value="YbaB-like"/>
    <property type="match status" value="1"/>
</dbReference>
<comment type="subunit">
    <text evidence="1 4">Homodimer.</text>
</comment>
<protein>
    <recommendedName>
        <fullName evidence="4">Nucleoid-associated protein AZF00_07700</fullName>
    </recommendedName>
</protein>
<dbReference type="RefSeq" id="WP_008247604.1">
    <property type="nucleotide sequence ID" value="NZ_CP014544.1"/>
</dbReference>
<dbReference type="FunFam" id="3.30.1310.10:FF:000001">
    <property type="entry name" value="Nucleoid-associated protein YbaB"/>
    <property type="match status" value="1"/>
</dbReference>
<dbReference type="PIRSF" id="PIRSF004555">
    <property type="entry name" value="UCP004555"/>
    <property type="match status" value="1"/>
</dbReference>
<sequence>MKPDLNELMKKAAEMQEKMQKAQEELANAEVQGESGAGLVKVIMTGRHDVRRVNIDPSLMSEDKEILEDLIAAAMNDAVRKIEASNKDQMGGMLSGMGMPPGFKVPF</sequence>
<gene>
    <name evidence="6" type="ORF">AZF00_07700</name>
</gene>
<dbReference type="EMBL" id="CP014544">
    <property type="protein sequence ID" value="AMO68192.1"/>
    <property type="molecule type" value="Genomic_DNA"/>
</dbReference>
<comment type="subcellular location">
    <subcellularLocation>
        <location evidence="4">Cytoplasm</location>
        <location evidence="4">Nucleoid</location>
    </subcellularLocation>
</comment>
<evidence type="ECO:0000256" key="3">
    <source>
        <dbReference type="ARBA" id="ARBA00023125"/>
    </source>
</evidence>
<evidence type="ECO:0000256" key="2">
    <source>
        <dbReference type="ARBA" id="ARBA00022490"/>
    </source>
</evidence>
<dbReference type="NCBIfam" id="TIGR00103">
    <property type="entry name" value="DNA_YbaB_EbfC"/>
    <property type="match status" value="1"/>
</dbReference>
<dbReference type="AlphaFoldDB" id="A0A127M4N3"/>
<accession>A0A127M4N3</accession>
<evidence type="ECO:0000313" key="6">
    <source>
        <dbReference type="EMBL" id="AMO68192.1"/>
    </source>
</evidence>
<evidence type="ECO:0000256" key="4">
    <source>
        <dbReference type="HAMAP-Rule" id="MF_00274"/>
    </source>
</evidence>
<proteinExistence type="inferred from homology"/>
<organism evidence="6 7">
    <name type="scientific">Zhongshania aliphaticivorans</name>
    <dbReference type="NCBI Taxonomy" id="1470434"/>
    <lineage>
        <taxon>Bacteria</taxon>
        <taxon>Pseudomonadati</taxon>
        <taxon>Pseudomonadota</taxon>
        <taxon>Gammaproteobacteria</taxon>
        <taxon>Cellvibrionales</taxon>
        <taxon>Spongiibacteraceae</taxon>
        <taxon>Zhongshania</taxon>
    </lineage>
</organism>
<dbReference type="GO" id="GO:0005829">
    <property type="term" value="C:cytosol"/>
    <property type="evidence" value="ECO:0007669"/>
    <property type="project" value="TreeGrafter"/>
</dbReference>
<feature type="coiled-coil region" evidence="5">
    <location>
        <begin position="5"/>
        <end position="32"/>
    </location>
</feature>
<keyword evidence="2 4" id="KW-0963">Cytoplasm</keyword>
<dbReference type="GO" id="GO:0003677">
    <property type="term" value="F:DNA binding"/>
    <property type="evidence" value="ECO:0007669"/>
    <property type="project" value="UniProtKB-UniRule"/>
</dbReference>
<keyword evidence="5" id="KW-0175">Coiled coil</keyword>
<dbReference type="STRING" id="1470434.AZF00_07700"/>
<dbReference type="Gene3D" id="3.30.1310.10">
    <property type="entry name" value="Nucleoid-associated protein YbaB-like domain"/>
    <property type="match status" value="1"/>
</dbReference>
<dbReference type="PANTHER" id="PTHR33449">
    <property type="entry name" value="NUCLEOID-ASSOCIATED PROTEIN YBAB"/>
    <property type="match status" value="1"/>
</dbReference>
<dbReference type="KEGG" id="zal:AZF00_07700"/>
<evidence type="ECO:0000313" key="7">
    <source>
        <dbReference type="Proteomes" id="UP000074119"/>
    </source>
</evidence>
<dbReference type="PANTHER" id="PTHR33449:SF1">
    <property type="entry name" value="NUCLEOID-ASSOCIATED PROTEIN YBAB"/>
    <property type="match status" value="1"/>
</dbReference>
<evidence type="ECO:0000256" key="1">
    <source>
        <dbReference type="ARBA" id="ARBA00011738"/>
    </source>
</evidence>
<dbReference type="GO" id="GO:0043590">
    <property type="term" value="C:bacterial nucleoid"/>
    <property type="evidence" value="ECO:0007669"/>
    <property type="project" value="UniProtKB-UniRule"/>
</dbReference>
<dbReference type="Pfam" id="PF02575">
    <property type="entry name" value="YbaB_DNA_bd"/>
    <property type="match status" value="1"/>
</dbReference>
<name>A0A127M4N3_9GAMM</name>